<accession>A0A8J2KMS8</accession>
<gene>
    <name evidence="1" type="ORF">AFUS01_LOCUS26976</name>
</gene>
<sequence length="65" mass="7843">PASLFITSKYDFIDRTNRKIAISKEFDPFAKELIEWLKRFNLEYEARRRRIAESDGQRLPDYDSD</sequence>
<reference evidence="1" key="1">
    <citation type="submission" date="2021-06" db="EMBL/GenBank/DDBJ databases">
        <authorList>
            <person name="Hodson N. C."/>
            <person name="Mongue J. A."/>
            <person name="Jaron S. K."/>
        </authorList>
    </citation>
    <scope>NUCLEOTIDE SEQUENCE</scope>
</reference>
<evidence type="ECO:0000313" key="2">
    <source>
        <dbReference type="Proteomes" id="UP000708208"/>
    </source>
</evidence>
<feature type="non-terminal residue" evidence="1">
    <location>
        <position position="1"/>
    </location>
</feature>
<evidence type="ECO:0000313" key="1">
    <source>
        <dbReference type="EMBL" id="CAG7816351.1"/>
    </source>
</evidence>
<comment type="caution">
    <text evidence="1">The sequence shown here is derived from an EMBL/GenBank/DDBJ whole genome shotgun (WGS) entry which is preliminary data.</text>
</comment>
<dbReference type="AlphaFoldDB" id="A0A8J2KMS8"/>
<proteinExistence type="predicted"/>
<name>A0A8J2KMS8_9HEXA</name>
<dbReference type="EMBL" id="CAJVCH010367816">
    <property type="protein sequence ID" value="CAG7816351.1"/>
    <property type="molecule type" value="Genomic_DNA"/>
</dbReference>
<protein>
    <submittedName>
        <fullName evidence="1">Uncharacterized protein</fullName>
    </submittedName>
</protein>
<keyword evidence="2" id="KW-1185">Reference proteome</keyword>
<organism evidence="1 2">
    <name type="scientific">Allacma fusca</name>
    <dbReference type="NCBI Taxonomy" id="39272"/>
    <lineage>
        <taxon>Eukaryota</taxon>
        <taxon>Metazoa</taxon>
        <taxon>Ecdysozoa</taxon>
        <taxon>Arthropoda</taxon>
        <taxon>Hexapoda</taxon>
        <taxon>Collembola</taxon>
        <taxon>Symphypleona</taxon>
        <taxon>Sminthuridae</taxon>
        <taxon>Allacma</taxon>
    </lineage>
</organism>
<dbReference type="Proteomes" id="UP000708208">
    <property type="component" value="Unassembled WGS sequence"/>
</dbReference>